<name>A0ABP6URC1_9ACTN</name>
<protein>
    <submittedName>
        <fullName evidence="1">Uncharacterized protein</fullName>
    </submittedName>
</protein>
<comment type="caution">
    <text evidence="1">The sequence shown here is derived from an EMBL/GenBank/DDBJ whole genome shotgun (WGS) entry which is preliminary data.</text>
</comment>
<organism evidence="1 2">
    <name type="scientific">Nocardioides daeguensis</name>
    <dbReference type="NCBI Taxonomy" id="908359"/>
    <lineage>
        <taxon>Bacteria</taxon>
        <taxon>Bacillati</taxon>
        <taxon>Actinomycetota</taxon>
        <taxon>Actinomycetes</taxon>
        <taxon>Propionibacteriales</taxon>
        <taxon>Nocardioidaceae</taxon>
        <taxon>Nocardioides</taxon>
    </lineage>
</organism>
<dbReference type="EMBL" id="BAABBB010000003">
    <property type="protein sequence ID" value="GAA3519255.1"/>
    <property type="molecule type" value="Genomic_DNA"/>
</dbReference>
<keyword evidence="2" id="KW-1185">Reference proteome</keyword>
<evidence type="ECO:0000313" key="1">
    <source>
        <dbReference type="EMBL" id="GAA3519255.1"/>
    </source>
</evidence>
<proteinExistence type="predicted"/>
<accession>A0ABP6URC1</accession>
<gene>
    <name evidence="1" type="ORF">GCM10022263_03830</name>
</gene>
<evidence type="ECO:0000313" key="2">
    <source>
        <dbReference type="Proteomes" id="UP001500301"/>
    </source>
</evidence>
<dbReference type="Proteomes" id="UP001500301">
    <property type="component" value="Unassembled WGS sequence"/>
</dbReference>
<sequence length="118" mass="12036">MNASAGDVGPLLLGQRLAVLGDQPLDAQHLARLLGLLDLLGGQDRQALGAQPLDLGGVGLALGGLVAEPLGLVGERAPPPLGVLQPLDGVGVVLDYVDSRGLSSRMTGRKEPFAMVEL</sequence>
<reference evidence="2" key="1">
    <citation type="journal article" date="2019" name="Int. J. Syst. Evol. Microbiol.">
        <title>The Global Catalogue of Microorganisms (GCM) 10K type strain sequencing project: providing services to taxonomists for standard genome sequencing and annotation.</title>
        <authorList>
            <consortium name="The Broad Institute Genomics Platform"/>
            <consortium name="The Broad Institute Genome Sequencing Center for Infectious Disease"/>
            <person name="Wu L."/>
            <person name="Ma J."/>
        </authorList>
    </citation>
    <scope>NUCLEOTIDE SEQUENCE [LARGE SCALE GENOMIC DNA]</scope>
    <source>
        <strain evidence="2">JCM 17460</strain>
    </source>
</reference>